<evidence type="ECO:0000313" key="3">
    <source>
        <dbReference type="Proteomes" id="UP001215151"/>
    </source>
</evidence>
<keyword evidence="3" id="KW-1185">Reference proteome</keyword>
<dbReference type="Proteomes" id="UP001215151">
    <property type="component" value="Unassembled WGS sequence"/>
</dbReference>
<reference evidence="2" key="1">
    <citation type="submission" date="2022-11" db="EMBL/GenBank/DDBJ databases">
        <title>Genome Sequence of Cubamyces cubensis.</title>
        <authorList>
            <person name="Buettner E."/>
        </authorList>
    </citation>
    <scope>NUCLEOTIDE SEQUENCE</scope>
    <source>
        <strain evidence="2">MPL-01</strain>
    </source>
</reference>
<accession>A0AAD7XAW8</accession>
<protein>
    <submittedName>
        <fullName evidence="2">Uncharacterized protein</fullName>
    </submittedName>
</protein>
<feature type="compositionally biased region" description="Acidic residues" evidence="1">
    <location>
        <begin position="438"/>
        <end position="448"/>
    </location>
</feature>
<sequence>MVARLRHGTAVTLQICSSSAVEAAPSIHMSSPPQPLTFVPYAPSARLVVEATHLGRRDQLKHELRTAFNSTLEELTGIPGVHLWYSPGRYAKLVVLKLKLKLVGWPVHVPYEDISKIKGGNEVLETLLNLWKSRALRFEPATERDLWYAKVDPARVHPNPSALREARGERRGGGASGGADGDDSGCEGDVEANGIGWDSELDIDVDVECAPSLPVRSGQCSVSDARLAAAETQALIVRSLVLHPATMEPLGYHYSSTRPSVAATLLGDRLRQQRSDIKKPRYRTAEDAQTRGFRRPREGVKSARYTLESSGGPLEFRGDFETEGDEGEPTRAAKRRRVDLEYWLTDDPVLEFSSSAENAGRLLTLSLPRPSSSSSAMASVEPESEIETAWGSSSSEAFGTSLSSAPGRVEVISEREHARHDDEAIETTSEGTPAEHESDIEDADSFST</sequence>
<name>A0AAD7XAW8_9APHY</name>
<feature type="region of interest" description="Disordered" evidence="1">
    <location>
        <begin position="158"/>
        <end position="191"/>
    </location>
</feature>
<dbReference type="AlphaFoldDB" id="A0AAD7XAW8"/>
<feature type="region of interest" description="Disordered" evidence="1">
    <location>
        <begin position="312"/>
        <end position="333"/>
    </location>
</feature>
<proteinExistence type="predicted"/>
<evidence type="ECO:0000256" key="1">
    <source>
        <dbReference type="SAM" id="MobiDB-lite"/>
    </source>
</evidence>
<dbReference type="EMBL" id="JAPEVG010000067">
    <property type="protein sequence ID" value="KAJ8488164.1"/>
    <property type="molecule type" value="Genomic_DNA"/>
</dbReference>
<feature type="compositionally biased region" description="Acidic residues" evidence="1">
    <location>
        <begin position="180"/>
        <end position="190"/>
    </location>
</feature>
<feature type="compositionally biased region" description="Polar residues" evidence="1">
    <location>
        <begin position="390"/>
        <end position="404"/>
    </location>
</feature>
<organism evidence="2 3">
    <name type="scientific">Trametes cubensis</name>
    <dbReference type="NCBI Taxonomy" id="1111947"/>
    <lineage>
        <taxon>Eukaryota</taxon>
        <taxon>Fungi</taxon>
        <taxon>Dikarya</taxon>
        <taxon>Basidiomycota</taxon>
        <taxon>Agaricomycotina</taxon>
        <taxon>Agaricomycetes</taxon>
        <taxon>Polyporales</taxon>
        <taxon>Polyporaceae</taxon>
        <taxon>Trametes</taxon>
    </lineage>
</organism>
<comment type="caution">
    <text evidence="2">The sequence shown here is derived from an EMBL/GenBank/DDBJ whole genome shotgun (WGS) entry which is preliminary data.</text>
</comment>
<feature type="compositionally biased region" description="Basic and acidic residues" evidence="1">
    <location>
        <begin position="411"/>
        <end position="422"/>
    </location>
</feature>
<gene>
    <name evidence="2" type="ORF">ONZ51_g3725</name>
</gene>
<feature type="region of interest" description="Disordered" evidence="1">
    <location>
        <begin position="367"/>
        <end position="448"/>
    </location>
</feature>
<evidence type="ECO:0000313" key="2">
    <source>
        <dbReference type="EMBL" id="KAJ8488164.1"/>
    </source>
</evidence>